<evidence type="ECO:0000313" key="1">
    <source>
        <dbReference type="EMBL" id="BCV45457.1"/>
    </source>
</evidence>
<reference evidence="1" key="1">
    <citation type="submission" date="2021-05" db="EMBL/GenBank/DDBJ databases">
        <title>Molecular characterization for Shewanella algae harboring chromosomal blaOXA-55-like strains isolated from clinical and environment sample.</title>
        <authorList>
            <person name="Ohama Y."/>
            <person name="Aoki K."/>
            <person name="Harada S."/>
            <person name="Moriya K."/>
            <person name="Ishii Y."/>
            <person name="Tateda K."/>
        </authorList>
    </citation>
    <scope>NUCLEOTIDE SEQUENCE</scope>
    <source>
        <strain evidence="1">TUM17379</strain>
    </source>
</reference>
<gene>
    <name evidence="1" type="ORF">TUM17379_24750</name>
</gene>
<organism evidence="1 2">
    <name type="scientific">Shewanella algae</name>
    <dbReference type="NCBI Taxonomy" id="38313"/>
    <lineage>
        <taxon>Bacteria</taxon>
        <taxon>Pseudomonadati</taxon>
        <taxon>Pseudomonadota</taxon>
        <taxon>Gammaproteobacteria</taxon>
        <taxon>Alteromonadales</taxon>
        <taxon>Shewanellaceae</taxon>
        <taxon>Shewanella</taxon>
    </lineage>
</organism>
<sequence length="132" mass="14784">MTIFAVGEEEVVPNKRRQLDQQLNVEVPKDVIAFSINIYEYPFNIELVGSSEFDPENEDWACNEDWVPEPRMESVSDDLFGSSWEEAQENIFAMAKAYLTSGLANSKKLNSAKAFAIGFVDGCLSYVCALSN</sequence>
<name>A0AAD1KDV3_9GAMM</name>
<evidence type="ECO:0000313" key="2">
    <source>
        <dbReference type="Proteomes" id="UP000825078"/>
    </source>
</evidence>
<dbReference type="Proteomes" id="UP000825078">
    <property type="component" value="Chromosome"/>
</dbReference>
<dbReference type="RefSeq" id="WP_208248898.1">
    <property type="nucleotide sequence ID" value="NZ_AP024613.1"/>
</dbReference>
<protein>
    <submittedName>
        <fullName evidence="1">Uncharacterized protein</fullName>
    </submittedName>
</protein>
<dbReference type="AlphaFoldDB" id="A0AAD1KDV3"/>
<accession>A0AAD1KDV3</accession>
<proteinExistence type="predicted"/>
<dbReference type="EMBL" id="AP024613">
    <property type="protein sequence ID" value="BCV45457.1"/>
    <property type="molecule type" value="Genomic_DNA"/>
</dbReference>